<dbReference type="Proteomes" id="UP000028607">
    <property type="component" value="Unassembled WGS sequence"/>
</dbReference>
<evidence type="ECO:0000313" key="2">
    <source>
        <dbReference type="EMBL" id="KFE34211.1"/>
    </source>
</evidence>
<keyword evidence="3" id="KW-1185">Reference proteome</keyword>
<name>A0A085TU14_9RHOB</name>
<dbReference type="Gene3D" id="3.20.20.150">
    <property type="entry name" value="Divalent-metal-dependent TIM barrel enzymes"/>
    <property type="match status" value="1"/>
</dbReference>
<comment type="caution">
    <text evidence="2">The sequence shown here is derived from an EMBL/GenBank/DDBJ whole genome shotgun (WGS) entry which is preliminary data.</text>
</comment>
<dbReference type="PATRIC" id="fig|1317124.6.peg.2908"/>
<dbReference type="EMBL" id="AQRC01000012">
    <property type="protein sequence ID" value="KFE34211.1"/>
    <property type="molecule type" value="Genomic_DNA"/>
</dbReference>
<dbReference type="GO" id="GO:0016853">
    <property type="term" value="F:isomerase activity"/>
    <property type="evidence" value="ECO:0007669"/>
    <property type="project" value="UniProtKB-KW"/>
</dbReference>
<feature type="domain" description="Xylose isomerase-like TIM barrel" evidence="1">
    <location>
        <begin position="61"/>
        <end position="263"/>
    </location>
</feature>
<gene>
    <name evidence="2" type="ORF">DW2_14460</name>
</gene>
<dbReference type="eggNOG" id="COG1082">
    <property type="taxonomic scope" value="Bacteria"/>
</dbReference>
<dbReference type="Pfam" id="PF01261">
    <property type="entry name" value="AP_endonuc_2"/>
    <property type="match status" value="1"/>
</dbReference>
<evidence type="ECO:0000259" key="1">
    <source>
        <dbReference type="Pfam" id="PF01261"/>
    </source>
</evidence>
<dbReference type="PANTHER" id="PTHR12110:SF53">
    <property type="entry name" value="BLR5974 PROTEIN"/>
    <property type="match status" value="1"/>
</dbReference>
<dbReference type="AlphaFoldDB" id="A0A085TU14"/>
<reference evidence="3" key="1">
    <citation type="submission" date="2013-04" db="EMBL/GenBank/DDBJ databases">
        <title>Thioclava sp. 13D2W-2 Genome Sequencing.</title>
        <authorList>
            <person name="Lai Q."/>
            <person name="Li G."/>
            <person name="Shao Z."/>
        </authorList>
    </citation>
    <scope>NUCLEOTIDE SEQUENCE [LARGE SCALE GENOMIC DNA]</scope>
    <source>
        <strain evidence="3">13D2W-2</strain>
    </source>
</reference>
<dbReference type="InterPro" id="IPR036237">
    <property type="entry name" value="Xyl_isomerase-like_sf"/>
</dbReference>
<evidence type="ECO:0000313" key="3">
    <source>
        <dbReference type="Proteomes" id="UP000028607"/>
    </source>
</evidence>
<proteinExistence type="predicted"/>
<reference evidence="2 3" key="2">
    <citation type="journal article" date="2015" name="Antonie Van Leeuwenhoek">
        <title>Thioclava indica sp. nov., isolated from surface seawater of the Indian Ocean.</title>
        <authorList>
            <person name="Liu Y."/>
            <person name="Lai Q."/>
            <person name="Du J."/>
            <person name="Xu H."/>
            <person name="Jiang L."/>
            <person name="Shao Z."/>
        </authorList>
    </citation>
    <scope>NUCLEOTIDE SEQUENCE [LARGE SCALE GENOMIC DNA]</scope>
    <source>
        <strain evidence="2 3">13D2W-2</strain>
    </source>
</reference>
<dbReference type="RefSeq" id="WP_038147744.1">
    <property type="nucleotide sequence ID" value="NZ_AQRC01000012.1"/>
</dbReference>
<keyword evidence="2" id="KW-0413">Isomerase</keyword>
<dbReference type="InterPro" id="IPR013022">
    <property type="entry name" value="Xyl_isomerase-like_TIM-brl"/>
</dbReference>
<accession>A0A085TU14</accession>
<protein>
    <submittedName>
        <fullName evidence="2">Xylose isomerase</fullName>
    </submittedName>
</protein>
<dbReference type="InterPro" id="IPR050312">
    <property type="entry name" value="IolE/XylAMocC-like"/>
</dbReference>
<dbReference type="STRING" id="1317124.DW2_14460"/>
<organism evidence="2 3">
    <name type="scientific">Thioclava atlantica</name>
    <dbReference type="NCBI Taxonomy" id="1317124"/>
    <lineage>
        <taxon>Bacteria</taxon>
        <taxon>Pseudomonadati</taxon>
        <taxon>Pseudomonadota</taxon>
        <taxon>Alphaproteobacteria</taxon>
        <taxon>Rhodobacterales</taxon>
        <taxon>Paracoccaceae</taxon>
        <taxon>Thioclava</taxon>
    </lineage>
</organism>
<dbReference type="PANTHER" id="PTHR12110">
    <property type="entry name" value="HYDROXYPYRUVATE ISOMERASE"/>
    <property type="match status" value="1"/>
</dbReference>
<dbReference type="SUPFAM" id="SSF51658">
    <property type="entry name" value="Xylose isomerase-like"/>
    <property type="match status" value="1"/>
</dbReference>
<dbReference type="OrthoDB" id="7245925at2"/>
<sequence>MTLPLLGAAIRRHDLDILRDWIFEPGRAIEIQDFVFPEVIAGDPGDLIASYKVALEGHRGRRGIHGPFFGLDLSNPDREIRAVVRKRLLKGLEIVEALGGSHMVVHSPFTYWHVLNRDNYPTVHDQMVEAMADCLDPVLARAEDTGCTLMLENIDDTDPSARVEAVARIDHPNLMVSIDTGHAELAHGRYGAPPVVDFIAQAGVRLGHVHLQDADGYADRHWHPGEGRILWPAVFAQIAQLPKMPRLILEVRNRLERLPATVRALEAQGLAR</sequence>